<dbReference type="RefSeq" id="WP_211630194.1">
    <property type="nucleotide sequence ID" value="NZ_CP073100.1"/>
</dbReference>
<keyword evidence="3" id="KW-1185">Reference proteome</keyword>
<name>A0A975G7B7_9BACT</name>
<dbReference type="InterPro" id="IPR036188">
    <property type="entry name" value="FAD/NAD-bd_sf"/>
</dbReference>
<dbReference type="KEGG" id="lamb:KBB96_14665"/>
<dbReference type="EMBL" id="CP073100">
    <property type="protein sequence ID" value="QUE50105.1"/>
    <property type="molecule type" value="Genomic_DNA"/>
</dbReference>
<sequence length="507" mass="55988">MNDRISRRVFLAGSLTLGACGRTTRAGGDRGWTGGIVGASHQTGHLLRQGMTGPPVQAETADVIVAGGGMSGLIAALRLKQAGRRVKVIELEANVGGNASSSRNATSAYPWGAHYVPVPSEDMTDVCALLAELGLGKPGAWKEETLCHDPSERLWIRGHWQDGLVPSYGISAEERQQIERFFARMETYKSRRGSDNKRAFAIPVDHSSRDPEFTTLDAITMAEWLQREGFTSPELLWHINYGCRDDYGAGISLVSAWAGIHYFASRDSQELFTWPEGNGWIVNRLREQLDGDILTGHLVTRLTPDGRVEAIEASTGKRLAWQADAIVCAAPRFIAKHLVPELATSPAPDYSPWMVANLTLTGPISETWDNVLRDSRALGYVVATHQSLYPAQGPTVITYYQPLDHLPPPAAREEALKTSYESWCESILTDLERPHPDLRDHLTHLDIWLWGHAMSRPLPGVIHGETRARMRETLGKIHFAHSDMSGLSIFEEACHWGHEASRTILSV</sequence>
<feature type="domain" description="Amine oxidase" evidence="1">
    <location>
        <begin position="70"/>
        <end position="505"/>
    </location>
</feature>
<dbReference type="AlphaFoldDB" id="A0A975G7B7"/>
<evidence type="ECO:0000313" key="3">
    <source>
        <dbReference type="Proteomes" id="UP000676169"/>
    </source>
</evidence>
<reference evidence="2" key="1">
    <citation type="submission" date="2021-04" db="EMBL/GenBank/DDBJ databases">
        <title>Luteolibacter sp. 32A isolated from the skin of an Anderson's salamander (Ambystoma andersonii).</title>
        <authorList>
            <person name="Spergser J."/>
            <person name="Busse H.-J."/>
        </authorList>
    </citation>
    <scope>NUCLEOTIDE SEQUENCE</scope>
    <source>
        <strain evidence="2">32A</strain>
    </source>
</reference>
<dbReference type="InterPro" id="IPR050464">
    <property type="entry name" value="Zeta_carotene_desat/Oxidored"/>
</dbReference>
<organism evidence="2 3">
    <name type="scientific">Luteolibacter ambystomatis</name>
    <dbReference type="NCBI Taxonomy" id="2824561"/>
    <lineage>
        <taxon>Bacteria</taxon>
        <taxon>Pseudomonadati</taxon>
        <taxon>Verrucomicrobiota</taxon>
        <taxon>Verrucomicrobiia</taxon>
        <taxon>Verrucomicrobiales</taxon>
        <taxon>Verrucomicrobiaceae</taxon>
        <taxon>Luteolibacter</taxon>
    </lineage>
</organism>
<dbReference type="GO" id="GO:0016491">
    <property type="term" value="F:oxidoreductase activity"/>
    <property type="evidence" value="ECO:0007669"/>
    <property type="project" value="InterPro"/>
</dbReference>
<dbReference type="SUPFAM" id="SSF51905">
    <property type="entry name" value="FAD/NAD(P)-binding domain"/>
    <property type="match status" value="1"/>
</dbReference>
<accession>A0A975G7B7</accession>
<dbReference type="Gene3D" id="3.50.50.60">
    <property type="entry name" value="FAD/NAD(P)-binding domain"/>
    <property type="match status" value="1"/>
</dbReference>
<dbReference type="PROSITE" id="PS51257">
    <property type="entry name" value="PROKAR_LIPOPROTEIN"/>
    <property type="match status" value="1"/>
</dbReference>
<dbReference type="Pfam" id="PF01593">
    <property type="entry name" value="Amino_oxidase"/>
    <property type="match status" value="1"/>
</dbReference>
<protein>
    <submittedName>
        <fullName evidence="2">FAD-dependent oxidoreductase</fullName>
    </submittedName>
</protein>
<dbReference type="Proteomes" id="UP000676169">
    <property type="component" value="Chromosome"/>
</dbReference>
<gene>
    <name evidence="2" type="ORF">KBB96_14665</name>
</gene>
<proteinExistence type="predicted"/>
<dbReference type="PANTHER" id="PTHR42923">
    <property type="entry name" value="PROTOPORPHYRINOGEN OXIDASE"/>
    <property type="match status" value="1"/>
</dbReference>
<dbReference type="InterPro" id="IPR002937">
    <property type="entry name" value="Amino_oxidase"/>
</dbReference>
<evidence type="ECO:0000313" key="2">
    <source>
        <dbReference type="EMBL" id="QUE50105.1"/>
    </source>
</evidence>
<evidence type="ECO:0000259" key="1">
    <source>
        <dbReference type="Pfam" id="PF01593"/>
    </source>
</evidence>